<dbReference type="OrthoDB" id="9807385at2"/>
<dbReference type="InterPro" id="IPR045585">
    <property type="entry name" value="CdaA_N"/>
</dbReference>
<dbReference type="RefSeq" id="WP_149752679.1">
    <property type="nucleotide sequence ID" value="NZ_LWSK01000016.1"/>
</dbReference>
<accession>A0A5B1CGZ7</accession>
<dbReference type="Proteomes" id="UP000322699">
    <property type="component" value="Unassembled WGS sequence"/>
</dbReference>
<evidence type="ECO:0000259" key="2">
    <source>
        <dbReference type="Pfam" id="PF19293"/>
    </source>
</evidence>
<dbReference type="Pfam" id="PF19293">
    <property type="entry name" value="CdaA_N"/>
    <property type="match status" value="1"/>
</dbReference>
<keyword evidence="1" id="KW-0472">Membrane</keyword>
<sequence length="61" mass="6939">MIETIVSFADELHQSFRLVDAIDILLVSAFLYATLVWFKKTTSKGSLMAHPTKAYFVAWSE</sequence>
<feature type="domain" description="Diadenylate cyclase CdaA N-terminal" evidence="2">
    <location>
        <begin position="15"/>
        <end position="46"/>
    </location>
</feature>
<reference evidence="3 4" key="1">
    <citation type="submission" date="2019-08" db="EMBL/GenBank/DDBJ databases">
        <title>Deep-cultivation of Planctomycetes and their phenomic and genomic characterization uncovers novel biology.</title>
        <authorList>
            <person name="Wiegand S."/>
            <person name="Jogler M."/>
            <person name="Boedeker C."/>
            <person name="Pinto D."/>
            <person name="Vollmers J."/>
            <person name="Rivas-Marin E."/>
            <person name="Kohn T."/>
            <person name="Peeters S.H."/>
            <person name="Heuer A."/>
            <person name="Rast P."/>
            <person name="Oberbeckmann S."/>
            <person name="Bunk B."/>
            <person name="Jeske O."/>
            <person name="Meyerdierks A."/>
            <person name="Storesund J.E."/>
            <person name="Kallscheuer N."/>
            <person name="Luecker S."/>
            <person name="Lage O.M."/>
            <person name="Pohl T."/>
            <person name="Merkel B.J."/>
            <person name="Hornburger P."/>
            <person name="Mueller R.-W."/>
            <person name="Bruemmer F."/>
            <person name="Labrenz M."/>
            <person name="Spormann A.M."/>
            <person name="Op Den Camp H."/>
            <person name="Overmann J."/>
            <person name="Amann R."/>
            <person name="Jetten M.S.M."/>
            <person name="Mascher T."/>
            <person name="Medema M.H."/>
            <person name="Devos D.P."/>
            <person name="Kaster A.-K."/>
            <person name="Ovreas L."/>
            <person name="Rohde M."/>
            <person name="Galperin M.Y."/>
            <person name="Jogler C."/>
        </authorList>
    </citation>
    <scope>NUCLEOTIDE SEQUENCE [LARGE SCALE GENOMIC DNA]</scope>
    <source>
        <strain evidence="3 4">LF1</strain>
    </source>
</reference>
<keyword evidence="1" id="KW-0812">Transmembrane</keyword>
<name>A0A5B1CGZ7_9BACT</name>
<evidence type="ECO:0000313" key="4">
    <source>
        <dbReference type="Proteomes" id="UP000322699"/>
    </source>
</evidence>
<keyword evidence="4" id="KW-1185">Reference proteome</keyword>
<comment type="caution">
    <text evidence="3">The sequence shown here is derived from an EMBL/GenBank/DDBJ whole genome shotgun (WGS) entry which is preliminary data.</text>
</comment>
<proteinExistence type="predicted"/>
<gene>
    <name evidence="3" type="ORF">LF1_17340</name>
</gene>
<evidence type="ECO:0000256" key="1">
    <source>
        <dbReference type="SAM" id="Phobius"/>
    </source>
</evidence>
<evidence type="ECO:0000313" key="3">
    <source>
        <dbReference type="EMBL" id="KAA1259205.1"/>
    </source>
</evidence>
<organism evidence="3 4">
    <name type="scientific">Rubripirellula obstinata</name>
    <dbReference type="NCBI Taxonomy" id="406547"/>
    <lineage>
        <taxon>Bacteria</taxon>
        <taxon>Pseudomonadati</taxon>
        <taxon>Planctomycetota</taxon>
        <taxon>Planctomycetia</taxon>
        <taxon>Pirellulales</taxon>
        <taxon>Pirellulaceae</taxon>
        <taxon>Rubripirellula</taxon>
    </lineage>
</organism>
<protein>
    <recommendedName>
        <fullName evidence="2">Diadenylate cyclase CdaA N-terminal domain-containing protein</fullName>
    </recommendedName>
</protein>
<dbReference type="AlphaFoldDB" id="A0A5B1CGZ7"/>
<keyword evidence="1" id="KW-1133">Transmembrane helix</keyword>
<dbReference type="EMBL" id="VRLW01000001">
    <property type="protein sequence ID" value="KAA1259205.1"/>
    <property type="molecule type" value="Genomic_DNA"/>
</dbReference>
<feature type="transmembrane region" description="Helical" evidence="1">
    <location>
        <begin position="18"/>
        <end position="38"/>
    </location>
</feature>